<dbReference type="InterPro" id="IPR001304">
    <property type="entry name" value="C-type_lectin-like"/>
</dbReference>
<keyword evidence="2" id="KW-0812">Transmembrane</keyword>
<keyword evidence="5" id="KW-1185">Reference proteome</keyword>
<keyword evidence="1" id="KW-0430">Lectin</keyword>
<dbReference type="Proteomes" id="UP000472260">
    <property type="component" value="Unassembled WGS sequence"/>
</dbReference>
<dbReference type="AlphaFoldDB" id="A0A671L491"/>
<feature type="transmembrane region" description="Helical" evidence="2">
    <location>
        <begin position="12"/>
        <end position="34"/>
    </location>
</feature>
<dbReference type="Gene3D" id="3.10.100.10">
    <property type="entry name" value="Mannose-Binding Protein A, subunit A"/>
    <property type="match status" value="1"/>
</dbReference>
<evidence type="ECO:0000256" key="2">
    <source>
        <dbReference type="SAM" id="Phobius"/>
    </source>
</evidence>
<sequence>MENGHDSAKIRNYRAAVVCLVLLCVLLLTAVIVLCVHIHAKSTDYTEDRDELLTKITNLTQFAITKNNCLCFADGWKCYQSSLYYVSSENKNWTESRRDCTERGADLIIINNREELDFLKTYGEVWIGLTNMEGTWKWVDGSTLTSSFWASGEPNGHTKKDCAVTSKHLDKPEWNYYPCSSAFKWICEK</sequence>
<evidence type="ECO:0000259" key="3">
    <source>
        <dbReference type="PROSITE" id="PS50041"/>
    </source>
</evidence>
<feature type="domain" description="C-type lectin" evidence="3">
    <location>
        <begin position="79"/>
        <end position="188"/>
    </location>
</feature>
<organism evidence="4 5">
    <name type="scientific">Sinocyclocheilus anshuiensis</name>
    <dbReference type="NCBI Taxonomy" id="1608454"/>
    <lineage>
        <taxon>Eukaryota</taxon>
        <taxon>Metazoa</taxon>
        <taxon>Chordata</taxon>
        <taxon>Craniata</taxon>
        <taxon>Vertebrata</taxon>
        <taxon>Euteleostomi</taxon>
        <taxon>Actinopterygii</taxon>
        <taxon>Neopterygii</taxon>
        <taxon>Teleostei</taxon>
        <taxon>Ostariophysi</taxon>
        <taxon>Cypriniformes</taxon>
        <taxon>Cyprinidae</taxon>
        <taxon>Cyprininae</taxon>
        <taxon>Sinocyclocheilus</taxon>
    </lineage>
</organism>
<keyword evidence="2" id="KW-1133">Transmembrane helix</keyword>
<dbReference type="InterPro" id="IPR016186">
    <property type="entry name" value="C-type_lectin-like/link_sf"/>
</dbReference>
<reference evidence="4" key="2">
    <citation type="submission" date="2025-09" db="UniProtKB">
        <authorList>
            <consortium name="Ensembl"/>
        </authorList>
    </citation>
    <scope>IDENTIFICATION</scope>
</reference>
<protein>
    <recommendedName>
        <fullName evidence="3">C-type lectin domain-containing protein</fullName>
    </recommendedName>
</protein>
<dbReference type="Pfam" id="PF00059">
    <property type="entry name" value="Lectin_C"/>
    <property type="match status" value="1"/>
</dbReference>
<evidence type="ECO:0000313" key="5">
    <source>
        <dbReference type="Proteomes" id="UP000472260"/>
    </source>
</evidence>
<dbReference type="CDD" id="cd03590">
    <property type="entry name" value="CLECT_DC-SIGN_like"/>
    <property type="match status" value="1"/>
</dbReference>
<dbReference type="InterPro" id="IPR033989">
    <property type="entry name" value="CD209-like_CTLD"/>
</dbReference>
<dbReference type="InterPro" id="IPR016187">
    <property type="entry name" value="CTDL_fold"/>
</dbReference>
<dbReference type="SMART" id="SM00034">
    <property type="entry name" value="CLECT"/>
    <property type="match status" value="1"/>
</dbReference>
<dbReference type="Ensembl" id="ENSSANT00000015750.1">
    <property type="protein sequence ID" value="ENSSANP00000014783.1"/>
    <property type="gene ID" value="ENSSANG00000007799.1"/>
</dbReference>
<evidence type="ECO:0000313" key="4">
    <source>
        <dbReference type="Ensembl" id="ENSSANP00000014783.1"/>
    </source>
</evidence>
<name>A0A671L491_9TELE</name>
<evidence type="ECO:0000256" key="1">
    <source>
        <dbReference type="ARBA" id="ARBA00022734"/>
    </source>
</evidence>
<keyword evidence="2" id="KW-0472">Membrane</keyword>
<reference evidence="4" key="1">
    <citation type="submission" date="2025-08" db="UniProtKB">
        <authorList>
            <consortium name="Ensembl"/>
        </authorList>
    </citation>
    <scope>IDENTIFICATION</scope>
</reference>
<proteinExistence type="predicted"/>
<dbReference type="SUPFAM" id="SSF56436">
    <property type="entry name" value="C-type lectin-like"/>
    <property type="match status" value="1"/>
</dbReference>
<dbReference type="InterPro" id="IPR050111">
    <property type="entry name" value="C-type_lectin/snaclec_domain"/>
</dbReference>
<dbReference type="GO" id="GO:0030246">
    <property type="term" value="F:carbohydrate binding"/>
    <property type="evidence" value="ECO:0007669"/>
    <property type="project" value="UniProtKB-KW"/>
</dbReference>
<dbReference type="PANTHER" id="PTHR22803">
    <property type="entry name" value="MANNOSE, PHOSPHOLIPASE, LECTIN RECEPTOR RELATED"/>
    <property type="match status" value="1"/>
</dbReference>
<dbReference type="PROSITE" id="PS50041">
    <property type="entry name" value="C_TYPE_LECTIN_2"/>
    <property type="match status" value="1"/>
</dbReference>
<accession>A0A671L491</accession>